<comment type="function">
    <text evidence="6">Catalyzes the transfer of a ribosyl phosphate group from 5-phosphoribose 1-diphosphate to orotate, leading to the formation of orotidine monophosphate (OMP).</text>
</comment>
<accession>M0MT98</accession>
<evidence type="ECO:0000256" key="5">
    <source>
        <dbReference type="ARBA" id="ARBA00022975"/>
    </source>
</evidence>
<evidence type="ECO:0000313" key="9">
    <source>
        <dbReference type="Proteomes" id="UP000011680"/>
    </source>
</evidence>
<dbReference type="HAMAP" id="MF_01208">
    <property type="entry name" value="PyrE"/>
    <property type="match status" value="1"/>
</dbReference>
<comment type="caution">
    <text evidence="8">The sequence shown here is derived from an EMBL/GenBank/DDBJ whole genome shotgun (WGS) entry which is preliminary data.</text>
</comment>
<dbReference type="UniPathway" id="UPA00070">
    <property type="reaction ID" value="UER00119"/>
</dbReference>
<dbReference type="PATRIC" id="fig|1227457.3.peg.3929"/>
<dbReference type="InterPro" id="IPR004467">
    <property type="entry name" value="Or_phspho_trans_dom"/>
</dbReference>
<keyword evidence="4 6" id="KW-0808">Transferase</keyword>
<dbReference type="Pfam" id="PF00156">
    <property type="entry name" value="Pribosyltran"/>
    <property type="match status" value="1"/>
</dbReference>
<gene>
    <name evidence="6 8" type="primary">pyrE</name>
    <name evidence="8" type="ORF">C451_20175</name>
</gene>
<dbReference type="EMBL" id="AOMF01000188">
    <property type="protein sequence ID" value="EMA48548.1"/>
    <property type="molecule type" value="Genomic_DNA"/>
</dbReference>
<feature type="binding site" description="in other chain" evidence="6">
    <location>
        <begin position="114"/>
        <end position="122"/>
    </location>
    <ligand>
        <name>5-phospho-alpha-D-ribose 1-diphosphate</name>
        <dbReference type="ChEBI" id="CHEBI:58017"/>
        <note>ligand shared between dimeric partners</note>
    </ligand>
</feature>
<dbReference type="PANTHER" id="PTHR19278:SF9">
    <property type="entry name" value="URIDINE 5'-MONOPHOSPHATE SYNTHASE"/>
    <property type="match status" value="1"/>
</dbReference>
<organism evidence="8 9">
    <name type="scientific">Halococcus thailandensis JCM 13552</name>
    <dbReference type="NCBI Taxonomy" id="1227457"/>
    <lineage>
        <taxon>Archaea</taxon>
        <taxon>Methanobacteriati</taxon>
        <taxon>Methanobacteriota</taxon>
        <taxon>Stenosarchaea group</taxon>
        <taxon>Halobacteria</taxon>
        <taxon>Halobacteriales</taxon>
        <taxon>Halococcaceae</taxon>
        <taxon>Halococcus</taxon>
    </lineage>
</organism>
<comment type="pathway">
    <text evidence="1 6">Pyrimidine metabolism; UMP biosynthesis via de novo pathway; UMP from orotate: step 1/2.</text>
</comment>
<comment type="cofactor">
    <cofactor evidence="6">
        <name>Mg(2+)</name>
        <dbReference type="ChEBI" id="CHEBI:18420"/>
    </cofactor>
</comment>
<feature type="binding site" evidence="6">
    <location>
        <position position="88"/>
    </location>
    <ligand>
        <name>5-phospho-alpha-D-ribose 1-diphosphate</name>
        <dbReference type="ChEBI" id="CHEBI:58017"/>
        <note>ligand shared between dimeric partners</note>
    </ligand>
</feature>
<dbReference type="GO" id="GO:0044205">
    <property type="term" value="P:'de novo' UMP biosynthetic process"/>
    <property type="evidence" value="ECO:0007669"/>
    <property type="project" value="UniProtKB-UniRule"/>
</dbReference>
<reference evidence="8 9" key="1">
    <citation type="journal article" date="2014" name="PLoS Genet.">
        <title>Phylogenetically driven sequencing of extremely halophilic archaea reveals strategies for static and dynamic osmo-response.</title>
        <authorList>
            <person name="Becker E.A."/>
            <person name="Seitzer P.M."/>
            <person name="Tritt A."/>
            <person name="Larsen D."/>
            <person name="Krusor M."/>
            <person name="Yao A.I."/>
            <person name="Wu D."/>
            <person name="Madern D."/>
            <person name="Eisen J.A."/>
            <person name="Darling A.E."/>
            <person name="Facciotti M.T."/>
        </authorList>
    </citation>
    <scope>NUCLEOTIDE SEQUENCE [LARGE SCALE GENOMIC DNA]</scope>
    <source>
        <strain evidence="8 9">JCM 13552</strain>
    </source>
</reference>
<comment type="similarity">
    <text evidence="6">Belongs to the purine/pyrimidine phosphoribosyltransferase family. PyrE subfamily.</text>
</comment>
<keyword evidence="9" id="KW-1185">Reference proteome</keyword>
<feature type="domain" description="Phosphoribosyltransferase" evidence="7">
    <location>
        <begin position="42"/>
        <end position="152"/>
    </location>
</feature>
<dbReference type="InterPro" id="IPR023031">
    <property type="entry name" value="OPRT"/>
</dbReference>
<dbReference type="InterPro" id="IPR000836">
    <property type="entry name" value="PRTase_dom"/>
</dbReference>
<comment type="catalytic activity">
    <reaction evidence="6">
        <text>orotidine 5'-phosphate + diphosphate = orotate + 5-phospho-alpha-D-ribose 1-diphosphate</text>
        <dbReference type="Rhea" id="RHEA:10380"/>
        <dbReference type="ChEBI" id="CHEBI:30839"/>
        <dbReference type="ChEBI" id="CHEBI:33019"/>
        <dbReference type="ChEBI" id="CHEBI:57538"/>
        <dbReference type="ChEBI" id="CHEBI:58017"/>
        <dbReference type="EC" id="2.4.2.10"/>
    </reaction>
</comment>
<dbReference type="Proteomes" id="UP000011680">
    <property type="component" value="Unassembled WGS sequence"/>
</dbReference>
<dbReference type="OrthoDB" id="9089at2157"/>
<dbReference type="GO" id="GO:0019856">
    <property type="term" value="P:pyrimidine nucleobase biosynthetic process"/>
    <property type="evidence" value="ECO:0007669"/>
    <property type="project" value="TreeGrafter"/>
</dbReference>
<dbReference type="RefSeq" id="WP_007743473.1">
    <property type="nucleotide sequence ID" value="NZ_AOMF01000188.1"/>
</dbReference>
<name>M0MT98_9EURY</name>
<dbReference type="AlphaFoldDB" id="M0MT98"/>
<sequence>MESIATLIDESGAIRRGNFALSDGSLIDYYVDKYVFETEPDVLDEIASIVADELTEKEFGLLAGPALGAVPLVTAVSLEMRTPSVFVRSGVDHRGTQARIEGEIHKGQQIVLVDDVSMTGETVLETARILENAGGTVDCIVVVVDRNEGAVDRVTEAGYDFSYLTQVGEDLQIE</sequence>
<dbReference type="GO" id="GO:0004588">
    <property type="term" value="F:orotate phosphoribosyltransferase activity"/>
    <property type="evidence" value="ECO:0007669"/>
    <property type="project" value="UniProtKB-UniRule"/>
</dbReference>
<dbReference type="Gene3D" id="3.40.50.2020">
    <property type="match status" value="1"/>
</dbReference>
<dbReference type="NCBIfam" id="TIGR00336">
    <property type="entry name" value="pyrE"/>
    <property type="match status" value="1"/>
</dbReference>
<evidence type="ECO:0000256" key="3">
    <source>
        <dbReference type="ARBA" id="ARBA00022676"/>
    </source>
</evidence>
<dbReference type="STRING" id="1227457.C451_20175"/>
<dbReference type="SUPFAM" id="SSF53271">
    <property type="entry name" value="PRTase-like"/>
    <property type="match status" value="1"/>
</dbReference>
<proteinExistence type="inferred from homology"/>
<evidence type="ECO:0000256" key="4">
    <source>
        <dbReference type="ARBA" id="ARBA00022679"/>
    </source>
</evidence>
<evidence type="ECO:0000256" key="2">
    <source>
        <dbReference type="ARBA" id="ARBA00011971"/>
    </source>
</evidence>
<evidence type="ECO:0000256" key="6">
    <source>
        <dbReference type="HAMAP-Rule" id="MF_01208"/>
    </source>
</evidence>
<dbReference type="CDD" id="cd06223">
    <property type="entry name" value="PRTases_typeI"/>
    <property type="match status" value="1"/>
</dbReference>
<comment type="caution">
    <text evidence="6">Lacks conserved residue(s) required for the propagation of feature annotation.</text>
</comment>
<keyword evidence="3 6" id="KW-0328">Glycosyltransferase</keyword>
<dbReference type="EC" id="2.4.2.10" evidence="2 6"/>
<dbReference type="eggNOG" id="arCOG00029">
    <property type="taxonomic scope" value="Archaea"/>
</dbReference>
<protein>
    <recommendedName>
        <fullName evidence="2 6">Orotate phosphoribosyltransferase</fullName>
        <shortName evidence="6">OPRT</shortName>
        <shortName evidence="6">OPRTase</shortName>
        <ecNumber evidence="2 6">2.4.2.10</ecNumber>
    </recommendedName>
</protein>
<comment type="subunit">
    <text evidence="6">Homodimer.</text>
</comment>
<evidence type="ECO:0000256" key="1">
    <source>
        <dbReference type="ARBA" id="ARBA00004889"/>
    </source>
</evidence>
<dbReference type="PANTHER" id="PTHR19278">
    <property type="entry name" value="OROTATE PHOSPHORIBOSYLTRANSFERASE"/>
    <property type="match status" value="1"/>
</dbReference>
<dbReference type="GO" id="GO:0000287">
    <property type="term" value="F:magnesium ion binding"/>
    <property type="evidence" value="ECO:0007669"/>
    <property type="project" value="UniProtKB-UniRule"/>
</dbReference>
<keyword evidence="6" id="KW-0460">Magnesium</keyword>
<feature type="binding site" evidence="6">
    <location>
        <position position="146"/>
    </location>
    <ligand>
        <name>orotate</name>
        <dbReference type="ChEBI" id="CHEBI:30839"/>
    </ligand>
</feature>
<keyword evidence="5 6" id="KW-0665">Pyrimidine biosynthesis</keyword>
<evidence type="ECO:0000259" key="7">
    <source>
        <dbReference type="Pfam" id="PF00156"/>
    </source>
</evidence>
<dbReference type="InterPro" id="IPR029057">
    <property type="entry name" value="PRTase-like"/>
</dbReference>
<evidence type="ECO:0000313" key="8">
    <source>
        <dbReference type="EMBL" id="EMA48548.1"/>
    </source>
</evidence>